<name>A0A4V2PEL3_9GAMM</name>
<dbReference type="GO" id="GO:0003677">
    <property type="term" value="F:DNA binding"/>
    <property type="evidence" value="ECO:0007669"/>
    <property type="project" value="InterPro"/>
</dbReference>
<proteinExistence type="predicted"/>
<evidence type="ECO:0000313" key="4">
    <source>
        <dbReference type="Proteomes" id="UP000294546"/>
    </source>
</evidence>
<dbReference type="AlphaFoldDB" id="A0A4V2PEL3"/>
<keyword evidence="4" id="KW-1185">Reference proteome</keyword>
<dbReference type="Proteomes" id="UP000294546">
    <property type="component" value="Unassembled WGS sequence"/>
</dbReference>
<accession>A0A4V2PEL3</accession>
<protein>
    <submittedName>
        <fullName evidence="3">Uncharacterized protein DUF2384</fullName>
    </submittedName>
</protein>
<evidence type="ECO:0000313" key="3">
    <source>
        <dbReference type="EMBL" id="TCK09226.1"/>
    </source>
</evidence>
<evidence type="ECO:0000259" key="1">
    <source>
        <dbReference type="Pfam" id="PF09722"/>
    </source>
</evidence>
<sequence length="139" mass="16116">MYVNRFRVSRMMANPEGAMQADDRRKSDVALKTFFRITDGWGLSSQQQKVLLGDPPRTTFYKWRNGEGPTLTRDTLERISYVLGIYKALRILFPTEEQANAWPKKENRDFDGDSALDVMLKGSVINLADVRRYLDYMRG</sequence>
<comment type="caution">
    <text evidence="3">The sequence shown here is derived from an EMBL/GenBank/DDBJ whole genome shotgun (WGS) entry which is preliminary data.</text>
</comment>
<dbReference type="InterPro" id="IPR046847">
    <property type="entry name" value="Xre-like_HTH"/>
</dbReference>
<feature type="domain" description="Antitoxin Xre/MbcA/ParS-like toxin-binding" evidence="1">
    <location>
        <begin position="88"/>
        <end position="139"/>
    </location>
</feature>
<dbReference type="EMBL" id="SMFU01000007">
    <property type="protein sequence ID" value="TCK09226.1"/>
    <property type="molecule type" value="Genomic_DNA"/>
</dbReference>
<organism evidence="3 4">
    <name type="scientific">Marinobacterium mangrovicola</name>
    <dbReference type="NCBI Taxonomy" id="1476959"/>
    <lineage>
        <taxon>Bacteria</taxon>
        <taxon>Pseudomonadati</taxon>
        <taxon>Pseudomonadota</taxon>
        <taxon>Gammaproteobacteria</taxon>
        <taxon>Oceanospirillales</taxon>
        <taxon>Oceanospirillaceae</taxon>
        <taxon>Marinobacterium</taxon>
    </lineage>
</organism>
<dbReference type="InterPro" id="IPR024467">
    <property type="entry name" value="Xre/MbcA/ParS-like_toxin-bd"/>
</dbReference>
<dbReference type="Pfam" id="PF20432">
    <property type="entry name" value="Xre-like-HTH"/>
    <property type="match status" value="1"/>
</dbReference>
<feature type="domain" description="Antitoxin Xre-like helix-turn-helix" evidence="2">
    <location>
        <begin position="27"/>
        <end position="83"/>
    </location>
</feature>
<gene>
    <name evidence="3" type="ORF">CLV83_1331</name>
</gene>
<evidence type="ECO:0000259" key="2">
    <source>
        <dbReference type="Pfam" id="PF20432"/>
    </source>
</evidence>
<reference evidence="3 4" key="1">
    <citation type="submission" date="2019-03" db="EMBL/GenBank/DDBJ databases">
        <title>Genomic Encyclopedia of Archaeal and Bacterial Type Strains, Phase II (KMG-II): from individual species to whole genera.</title>
        <authorList>
            <person name="Goeker M."/>
        </authorList>
    </citation>
    <scope>NUCLEOTIDE SEQUENCE [LARGE SCALE GENOMIC DNA]</scope>
    <source>
        <strain evidence="3 4">DSM 27697</strain>
    </source>
</reference>
<dbReference type="Pfam" id="PF09722">
    <property type="entry name" value="Xre_MbcA_ParS_C"/>
    <property type="match status" value="1"/>
</dbReference>